<dbReference type="SMART" id="SM00353">
    <property type="entry name" value="HLH"/>
    <property type="match status" value="1"/>
</dbReference>
<evidence type="ECO:0000256" key="1">
    <source>
        <dbReference type="ARBA" id="ARBA00004123"/>
    </source>
</evidence>
<organism evidence="7 8">
    <name type="scientific">Phaseolus coccineus</name>
    <name type="common">Scarlet runner bean</name>
    <name type="synonym">Phaseolus multiflorus</name>
    <dbReference type="NCBI Taxonomy" id="3886"/>
    <lineage>
        <taxon>Eukaryota</taxon>
        <taxon>Viridiplantae</taxon>
        <taxon>Streptophyta</taxon>
        <taxon>Embryophyta</taxon>
        <taxon>Tracheophyta</taxon>
        <taxon>Spermatophyta</taxon>
        <taxon>Magnoliopsida</taxon>
        <taxon>eudicotyledons</taxon>
        <taxon>Gunneridae</taxon>
        <taxon>Pentapetalae</taxon>
        <taxon>rosids</taxon>
        <taxon>fabids</taxon>
        <taxon>Fabales</taxon>
        <taxon>Fabaceae</taxon>
        <taxon>Papilionoideae</taxon>
        <taxon>50 kb inversion clade</taxon>
        <taxon>NPAAA clade</taxon>
        <taxon>indigoferoid/millettioid clade</taxon>
        <taxon>Phaseoleae</taxon>
        <taxon>Phaseolus</taxon>
    </lineage>
</organism>
<dbReference type="GO" id="GO:0003700">
    <property type="term" value="F:DNA-binding transcription factor activity"/>
    <property type="evidence" value="ECO:0007669"/>
    <property type="project" value="InterPro"/>
</dbReference>
<dbReference type="GO" id="GO:0003677">
    <property type="term" value="F:DNA binding"/>
    <property type="evidence" value="ECO:0007669"/>
    <property type="project" value="UniProtKB-KW"/>
</dbReference>
<evidence type="ECO:0000259" key="6">
    <source>
        <dbReference type="PROSITE" id="PS50888"/>
    </source>
</evidence>
<feature type="domain" description="BHLH" evidence="6">
    <location>
        <begin position="155"/>
        <end position="204"/>
    </location>
</feature>
<keyword evidence="3" id="KW-0238">DNA-binding</keyword>
<keyword evidence="5" id="KW-0539">Nucleus</keyword>
<reference evidence="7 8" key="1">
    <citation type="submission" date="2024-01" db="EMBL/GenBank/DDBJ databases">
        <title>The genomes of 5 underutilized Papilionoideae crops provide insights into root nodulation and disease resistanc.</title>
        <authorList>
            <person name="Jiang F."/>
        </authorList>
    </citation>
    <scope>NUCLEOTIDE SEQUENCE [LARGE SCALE GENOMIC DNA]</scope>
    <source>
        <strain evidence="7">JINMINGXINNONG_FW02</strain>
        <tissue evidence="7">Leaves</tissue>
    </source>
</reference>
<protein>
    <recommendedName>
        <fullName evidence="6">BHLH domain-containing protein</fullName>
    </recommendedName>
</protein>
<dbReference type="EMBL" id="JAYMYR010000002">
    <property type="protein sequence ID" value="KAK7376715.1"/>
    <property type="molecule type" value="Genomic_DNA"/>
</dbReference>
<evidence type="ECO:0000256" key="5">
    <source>
        <dbReference type="ARBA" id="ARBA00023242"/>
    </source>
</evidence>
<dbReference type="Gene3D" id="4.10.280.10">
    <property type="entry name" value="Helix-loop-helix DNA-binding domain"/>
    <property type="match status" value="1"/>
</dbReference>
<evidence type="ECO:0000313" key="8">
    <source>
        <dbReference type="Proteomes" id="UP001374584"/>
    </source>
</evidence>
<keyword evidence="2" id="KW-0805">Transcription regulation</keyword>
<keyword evidence="4" id="KW-0804">Transcription</keyword>
<keyword evidence="8" id="KW-1185">Reference proteome</keyword>
<dbReference type="AlphaFoldDB" id="A0AAN9RHP1"/>
<accession>A0AAN9RHP1</accession>
<dbReference type="Pfam" id="PF00010">
    <property type="entry name" value="HLH"/>
    <property type="match status" value="1"/>
</dbReference>
<proteinExistence type="predicted"/>
<dbReference type="InterPro" id="IPR045843">
    <property type="entry name" value="IND-like"/>
</dbReference>
<dbReference type="GO" id="GO:0046983">
    <property type="term" value="F:protein dimerization activity"/>
    <property type="evidence" value="ECO:0007669"/>
    <property type="project" value="InterPro"/>
</dbReference>
<comment type="caution">
    <text evidence="7">The sequence shown here is derived from an EMBL/GenBank/DDBJ whole genome shotgun (WGS) entry which is preliminary data.</text>
</comment>
<dbReference type="PANTHER" id="PTHR45914:SF12">
    <property type="entry name" value="TRANSCRIPTION FACTOR BHLH87"/>
    <property type="match status" value="1"/>
</dbReference>
<comment type="subcellular location">
    <subcellularLocation>
        <location evidence="1">Nucleus</location>
    </subcellularLocation>
</comment>
<dbReference type="InterPro" id="IPR036638">
    <property type="entry name" value="HLH_DNA-bd_sf"/>
</dbReference>
<evidence type="ECO:0000256" key="3">
    <source>
        <dbReference type="ARBA" id="ARBA00023125"/>
    </source>
</evidence>
<evidence type="ECO:0000256" key="4">
    <source>
        <dbReference type="ARBA" id="ARBA00023163"/>
    </source>
</evidence>
<gene>
    <name evidence="7" type="ORF">VNO80_02129</name>
</gene>
<name>A0AAN9RHP1_PHACN</name>
<dbReference type="InterPro" id="IPR011598">
    <property type="entry name" value="bHLH_dom"/>
</dbReference>
<dbReference type="PROSITE" id="PS50888">
    <property type="entry name" value="BHLH"/>
    <property type="match status" value="1"/>
</dbReference>
<dbReference type="SUPFAM" id="SSF47459">
    <property type="entry name" value="HLH, helix-loop-helix DNA-binding domain"/>
    <property type="match status" value="1"/>
</dbReference>
<dbReference type="Proteomes" id="UP001374584">
    <property type="component" value="Unassembled WGS sequence"/>
</dbReference>
<sequence length="288" mass="33075">MMALSKFFNWNTLQIPDSETSTFNEDMPEEVAPNIQHLFDESFFLSNTLFENYIDPNAAFLYPSDVQSPFDPFIALPHHPIFPTHEDYNHFPCSKRQKFCCEEQQVLQHSQELTTPTIPSNHIDEFGNYYSFQSEERQQQLFCMDAQCEENGKERTISPQSVAARERRRKITNKTQELGKLVPGGTKMNTADMLNAAAKYVKFLQAQVGMLELMNSLEQEDEAAPPSEILHALVVSPFVQEKLYAGEKCFLSKEIVTTLTNLEDIQSRPTMLEELKQHIGTDLKKPKQ</sequence>
<evidence type="ECO:0000313" key="7">
    <source>
        <dbReference type="EMBL" id="KAK7376715.1"/>
    </source>
</evidence>
<evidence type="ECO:0000256" key="2">
    <source>
        <dbReference type="ARBA" id="ARBA00023015"/>
    </source>
</evidence>
<dbReference type="PANTHER" id="PTHR45914">
    <property type="entry name" value="TRANSCRIPTION FACTOR HEC3-RELATED"/>
    <property type="match status" value="1"/>
</dbReference>
<dbReference type="GO" id="GO:0005634">
    <property type="term" value="C:nucleus"/>
    <property type="evidence" value="ECO:0007669"/>
    <property type="project" value="UniProtKB-SubCell"/>
</dbReference>